<dbReference type="GO" id="GO:0001578">
    <property type="term" value="P:microtubule bundle formation"/>
    <property type="evidence" value="ECO:0007669"/>
    <property type="project" value="TreeGrafter"/>
</dbReference>
<evidence type="ECO:0008006" key="4">
    <source>
        <dbReference type="Google" id="ProtNLM"/>
    </source>
</evidence>
<dbReference type="EMBL" id="LDAU01000096">
    <property type="protein sequence ID" value="KRX06376.1"/>
    <property type="molecule type" value="Genomic_DNA"/>
</dbReference>
<dbReference type="PANTHER" id="PTHR12932">
    <property type="entry name" value="P25 ALPHA-RELATED"/>
    <property type="match status" value="1"/>
</dbReference>
<accession>A0A0V0QWS0</accession>
<evidence type="ECO:0000313" key="2">
    <source>
        <dbReference type="EMBL" id="KRX06376.1"/>
    </source>
</evidence>
<name>A0A0V0QWS0_PSEPJ</name>
<dbReference type="SUPFAM" id="SSF47473">
    <property type="entry name" value="EF-hand"/>
    <property type="match status" value="1"/>
</dbReference>
<dbReference type="InParanoid" id="A0A0V0QWS0"/>
<keyword evidence="3" id="KW-1185">Reference proteome</keyword>
<dbReference type="GO" id="GO:0005874">
    <property type="term" value="C:microtubule"/>
    <property type="evidence" value="ECO:0007669"/>
    <property type="project" value="TreeGrafter"/>
</dbReference>
<dbReference type="PANTHER" id="PTHR12932:SF9">
    <property type="entry name" value="TUBULIN POLYMERIZATION-PROMOTING PROTEIN HOMOLOG"/>
    <property type="match status" value="1"/>
</dbReference>
<dbReference type="GO" id="GO:0015631">
    <property type="term" value="F:tubulin binding"/>
    <property type="evidence" value="ECO:0007669"/>
    <property type="project" value="InterPro"/>
</dbReference>
<dbReference type="AlphaFoldDB" id="A0A0V0QWS0"/>
<evidence type="ECO:0000256" key="1">
    <source>
        <dbReference type="ARBA" id="ARBA00010994"/>
    </source>
</evidence>
<dbReference type="GO" id="GO:0046785">
    <property type="term" value="P:microtubule polymerization"/>
    <property type="evidence" value="ECO:0007669"/>
    <property type="project" value="InterPro"/>
</dbReference>
<dbReference type="InterPro" id="IPR011992">
    <property type="entry name" value="EF-hand-dom_pair"/>
</dbReference>
<dbReference type="Gene3D" id="1.10.238.10">
    <property type="entry name" value="EF-hand"/>
    <property type="match status" value="1"/>
</dbReference>
<gene>
    <name evidence="2" type="ORF">PPERSA_04989</name>
</gene>
<dbReference type="Proteomes" id="UP000054937">
    <property type="component" value="Unassembled WGS sequence"/>
</dbReference>
<dbReference type="OrthoDB" id="548799at2759"/>
<proteinExistence type="inferred from homology"/>
<dbReference type="InterPro" id="IPR008907">
    <property type="entry name" value="TPP/p25"/>
</dbReference>
<reference evidence="2 3" key="1">
    <citation type="journal article" date="2015" name="Sci. Rep.">
        <title>Genome of the facultative scuticociliatosis pathogen Pseudocohnilembus persalinus provides insight into its virulence through horizontal gene transfer.</title>
        <authorList>
            <person name="Xiong J."/>
            <person name="Wang G."/>
            <person name="Cheng J."/>
            <person name="Tian M."/>
            <person name="Pan X."/>
            <person name="Warren A."/>
            <person name="Jiang C."/>
            <person name="Yuan D."/>
            <person name="Miao W."/>
        </authorList>
    </citation>
    <scope>NUCLEOTIDE SEQUENCE [LARGE SCALE GENOMIC DNA]</scope>
    <source>
        <strain evidence="2">36N120E</strain>
    </source>
</reference>
<protein>
    <recommendedName>
        <fullName evidence="4">P25-alpha</fullName>
    </recommendedName>
</protein>
<comment type="similarity">
    <text evidence="1">Belongs to the TPPP family.</text>
</comment>
<evidence type="ECO:0000313" key="3">
    <source>
        <dbReference type="Proteomes" id="UP000054937"/>
    </source>
</evidence>
<dbReference type="GO" id="GO:0032273">
    <property type="term" value="P:positive regulation of protein polymerization"/>
    <property type="evidence" value="ECO:0007669"/>
    <property type="project" value="TreeGrafter"/>
</dbReference>
<sequence length="147" mass="15987">MESTDLKSVFTKATQGKAEMDGKTYAKIAKDCKLLDKKLTNTDVDLSFAKVKGNSSVRTINYATFLKGLEIWAQKKGVSVEALSQQIVENGGVQFKGTQGASKFHDDKSLYTGVYKNGGPTNVDKDKISSISQTCDRTSADVRGVKH</sequence>
<organism evidence="2 3">
    <name type="scientific">Pseudocohnilembus persalinus</name>
    <name type="common">Ciliate</name>
    <dbReference type="NCBI Taxonomy" id="266149"/>
    <lineage>
        <taxon>Eukaryota</taxon>
        <taxon>Sar</taxon>
        <taxon>Alveolata</taxon>
        <taxon>Ciliophora</taxon>
        <taxon>Intramacronucleata</taxon>
        <taxon>Oligohymenophorea</taxon>
        <taxon>Scuticociliatia</taxon>
        <taxon>Philasterida</taxon>
        <taxon>Pseudocohnilembidae</taxon>
        <taxon>Pseudocohnilembus</taxon>
    </lineage>
</organism>
<comment type="caution">
    <text evidence="2">The sequence shown here is derived from an EMBL/GenBank/DDBJ whole genome shotgun (WGS) entry which is preliminary data.</text>
</comment>
<dbReference type="Pfam" id="PF05517">
    <property type="entry name" value="p25-alpha"/>
    <property type="match status" value="1"/>
</dbReference>
<dbReference type="OMA" id="VRTINYA"/>